<dbReference type="Proteomes" id="UP000030437">
    <property type="component" value="Unassembled WGS sequence"/>
</dbReference>
<evidence type="ECO:0008006" key="3">
    <source>
        <dbReference type="Google" id="ProtNLM"/>
    </source>
</evidence>
<accession>A0A0A3IVF8</accession>
<evidence type="ECO:0000313" key="2">
    <source>
        <dbReference type="Proteomes" id="UP000030437"/>
    </source>
</evidence>
<organism evidence="1 2">
    <name type="scientific">Lysinibacillus odysseyi 34hs-1 = NBRC 100172</name>
    <dbReference type="NCBI Taxonomy" id="1220589"/>
    <lineage>
        <taxon>Bacteria</taxon>
        <taxon>Bacillati</taxon>
        <taxon>Bacillota</taxon>
        <taxon>Bacilli</taxon>
        <taxon>Bacillales</taxon>
        <taxon>Bacillaceae</taxon>
        <taxon>Lysinibacillus</taxon>
    </lineage>
</organism>
<dbReference type="EMBL" id="JPVP01000047">
    <property type="protein sequence ID" value="KGR87435.1"/>
    <property type="molecule type" value="Genomic_DNA"/>
</dbReference>
<comment type="caution">
    <text evidence="1">The sequence shown here is derived from an EMBL/GenBank/DDBJ whole genome shotgun (WGS) entry which is preliminary data.</text>
</comment>
<keyword evidence="2" id="KW-1185">Reference proteome</keyword>
<gene>
    <name evidence="1" type="ORF">CD32_03860</name>
</gene>
<protein>
    <recommendedName>
        <fullName evidence="3">Restriction endonuclease</fullName>
    </recommendedName>
</protein>
<dbReference type="RefSeq" id="WP_036151417.1">
    <property type="nucleotide sequence ID" value="NZ_AVCX01000016.1"/>
</dbReference>
<evidence type="ECO:0000313" key="1">
    <source>
        <dbReference type="EMBL" id="KGR87435.1"/>
    </source>
</evidence>
<proteinExistence type="predicted"/>
<name>A0A0A3IVF8_9BACI</name>
<dbReference type="AlphaFoldDB" id="A0A0A3IVF8"/>
<sequence length="337" mass="38178">MFKGEKEIQMIEYVPESVKKAGVRLAEAGEVQTISFTARKLIIALARTILAMNPKDRDVVHQAISSYSALYPLISEDREFRFAEDVDEKIRDYILSTRTGELAPAIGYLFAQEQLNKPFIVDFLGLLEDYTAKTTVPDMIAASSTGEVTFIESKGSKDIRNKGKLRDALIQSESAATLVEGAVDDFYGLFISIPKADADYPASIHYTCTINEGQRKAQDLRRLMYKHYASWFMLLGFQEEAERLAGGEEIILKRPKKIVTVKKKKYYLLDASESLFFNAINIWDKQFKRARFAIATDVFTFLTGQVEESIDFPSYSQLLKQGKKHDLFADGTAVFYK</sequence>
<reference evidence="1 2" key="1">
    <citation type="submission" date="2014-02" db="EMBL/GenBank/DDBJ databases">
        <title>Draft genome sequence of Lysinibacillus odysseyi NBRC 100172.</title>
        <authorList>
            <person name="Zhang F."/>
            <person name="Wang G."/>
            <person name="Zhang L."/>
        </authorList>
    </citation>
    <scope>NUCLEOTIDE SEQUENCE [LARGE SCALE GENOMIC DNA]</scope>
    <source>
        <strain evidence="1 2">NBRC 100172</strain>
    </source>
</reference>